<organism evidence="3">
    <name type="scientific">Ixodes ricinus</name>
    <name type="common">Common tick</name>
    <name type="synonym">Acarus ricinus</name>
    <dbReference type="NCBI Taxonomy" id="34613"/>
    <lineage>
        <taxon>Eukaryota</taxon>
        <taxon>Metazoa</taxon>
        <taxon>Ecdysozoa</taxon>
        <taxon>Arthropoda</taxon>
        <taxon>Chelicerata</taxon>
        <taxon>Arachnida</taxon>
        <taxon>Acari</taxon>
        <taxon>Parasitiformes</taxon>
        <taxon>Ixodida</taxon>
        <taxon>Ixodoidea</taxon>
        <taxon>Ixodidae</taxon>
        <taxon>Ixodinae</taxon>
        <taxon>Ixodes</taxon>
    </lineage>
</organism>
<dbReference type="AlphaFoldDB" id="A0A147BE91"/>
<proteinExistence type="predicted"/>
<sequence length="124" mass="13092">MLPTSVLCLLHFTWVMANLKKIWCPTSTPPLAATSKSASCWTTPGAPAGSPTLGPCSPPCSASSPAPVRRLVRTWANRWATRCRWRCTTAPSCGACCAGSCRSAGTRPWGSRTSRSTCSTTPSC</sequence>
<accession>A0A147BE91</accession>
<name>A0A147BE91_IXORI</name>
<keyword evidence="2" id="KW-0732">Signal</keyword>
<reference evidence="3" key="1">
    <citation type="journal article" date="2018" name="PLoS Negl. Trop. Dis.">
        <title>Sialome diversity of ticks revealed by RNAseq of single tick salivary glands.</title>
        <authorList>
            <person name="Perner J."/>
            <person name="Kropackova S."/>
            <person name="Kopacek P."/>
            <person name="Ribeiro J.M."/>
        </authorList>
    </citation>
    <scope>NUCLEOTIDE SEQUENCE</scope>
    <source>
        <strain evidence="3">Siblings of single egg batch collected in Ceske Budejovice</strain>
        <tissue evidence="3">Salivary glands</tissue>
    </source>
</reference>
<feature type="region of interest" description="Disordered" evidence="1">
    <location>
        <begin position="104"/>
        <end position="124"/>
    </location>
</feature>
<evidence type="ECO:0000313" key="3">
    <source>
        <dbReference type="EMBL" id="JAR89120.1"/>
    </source>
</evidence>
<feature type="signal peptide" evidence="2">
    <location>
        <begin position="1"/>
        <end position="17"/>
    </location>
</feature>
<dbReference type="EMBL" id="GEGO01006284">
    <property type="protein sequence ID" value="JAR89120.1"/>
    <property type="molecule type" value="Transcribed_RNA"/>
</dbReference>
<evidence type="ECO:0000256" key="1">
    <source>
        <dbReference type="SAM" id="MobiDB-lite"/>
    </source>
</evidence>
<protein>
    <submittedName>
        <fullName evidence="3">Putative secreted protein</fullName>
    </submittedName>
</protein>
<evidence type="ECO:0000256" key="2">
    <source>
        <dbReference type="SAM" id="SignalP"/>
    </source>
</evidence>
<feature type="chain" id="PRO_5007542295" evidence="2">
    <location>
        <begin position="18"/>
        <end position="124"/>
    </location>
</feature>